<dbReference type="PRINTS" id="PR00385">
    <property type="entry name" value="P450"/>
</dbReference>
<dbReference type="EMBL" id="JAGTJR010000029">
    <property type="protein sequence ID" value="KAH7039510.1"/>
    <property type="molecule type" value="Genomic_DNA"/>
</dbReference>
<comment type="pathway">
    <text evidence="2">Secondary metabolite biosynthesis.</text>
</comment>
<reference evidence="8 9" key="1">
    <citation type="journal article" date="2021" name="Nat. Commun.">
        <title>Genetic determinants of endophytism in the Arabidopsis root mycobiome.</title>
        <authorList>
            <person name="Mesny F."/>
            <person name="Miyauchi S."/>
            <person name="Thiergart T."/>
            <person name="Pickel B."/>
            <person name="Atanasova L."/>
            <person name="Karlsson M."/>
            <person name="Huettel B."/>
            <person name="Barry K.W."/>
            <person name="Haridas S."/>
            <person name="Chen C."/>
            <person name="Bauer D."/>
            <person name="Andreopoulos W."/>
            <person name="Pangilinan J."/>
            <person name="LaButti K."/>
            <person name="Riley R."/>
            <person name="Lipzen A."/>
            <person name="Clum A."/>
            <person name="Drula E."/>
            <person name="Henrissat B."/>
            <person name="Kohler A."/>
            <person name="Grigoriev I.V."/>
            <person name="Martin F.M."/>
            <person name="Hacquard S."/>
        </authorList>
    </citation>
    <scope>NUCLEOTIDE SEQUENCE [LARGE SCALE GENOMIC DNA]</scope>
    <source>
        <strain evidence="8 9">MPI-SDFR-AT-0080</strain>
    </source>
</reference>
<keyword evidence="9" id="KW-1185">Reference proteome</keyword>
<comment type="cofactor">
    <cofactor evidence="1">
        <name>heme</name>
        <dbReference type="ChEBI" id="CHEBI:30413"/>
    </cofactor>
</comment>
<keyword evidence="6" id="KW-0408">Iron</keyword>
<dbReference type="Pfam" id="PF00067">
    <property type="entry name" value="p450"/>
    <property type="match status" value="1"/>
</dbReference>
<organism evidence="8 9">
    <name type="scientific">Macrophomina phaseolina</name>
    <dbReference type="NCBI Taxonomy" id="35725"/>
    <lineage>
        <taxon>Eukaryota</taxon>
        <taxon>Fungi</taxon>
        <taxon>Dikarya</taxon>
        <taxon>Ascomycota</taxon>
        <taxon>Pezizomycotina</taxon>
        <taxon>Dothideomycetes</taxon>
        <taxon>Dothideomycetes incertae sedis</taxon>
        <taxon>Botryosphaeriales</taxon>
        <taxon>Botryosphaeriaceae</taxon>
        <taxon>Macrophomina</taxon>
    </lineage>
</organism>
<evidence type="ECO:0000256" key="6">
    <source>
        <dbReference type="ARBA" id="ARBA00023004"/>
    </source>
</evidence>
<evidence type="ECO:0000256" key="1">
    <source>
        <dbReference type="ARBA" id="ARBA00001971"/>
    </source>
</evidence>
<accession>A0ABQ8G0R7</accession>
<keyword evidence="7" id="KW-0503">Monooxygenase</keyword>
<dbReference type="InterPro" id="IPR036396">
    <property type="entry name" value="Cyt_P450_sf"/>
</dbReference>
<dbReference type="Gene3D" id="1.10.630.10">
    <property type="entry name" value="Cytochrome P450"/>
    <property type="match status" value="1"/>
</dbReference>
<dbReference type="PANTHER" id="PTHR24305:SF107">
    <property type="entry name" value="P450, PUTATIVE (EUROFUNG)-RELATED"/>
    <property type="match status" value="1"/>
</dbReference>
<dbReference type="SUPFAM" id="SSF48264">
    <property type="entry name" value="Cytochrome P450"/>
    <property type="match status" value="1"/>
</dbReference>
<evidence type="ECO:0000313" key="8">
    <source>
        <dbReference type="EMBL" id="KAH7039510.1"/>
    </source>
</evidence>
<evidence type="ECO:0000256" key="7">
    <source>
        <dbReference type="ARBA" id="ARBA00023033"/>
    </source>
</evidence>
<evidence type="ECO:0000313" key="9">
    <source>
        <dbReference type="Proteomes" id="UP000774617"/>
    </source>
</evidence>
<dbReference type="InterPro" id="IPR002401">
    <property type="entry name" value="Cyt_P450_E_grp-I"/>
</dbReference>
<dbReference type="Proteomes" id="UP000774617">
    <property type="component" value="Unassembled WGS sequence"/>
</dbReference>
<evidence type="ECO:0000256" key="2">
    <source>
        <dbReference type="ARBA" id="ARBA00005179"/>
    </source>
</evidence>
<dbReference type="InterPro" id="IPR001128">
    <property type="entry name" value="Cyt_P450"/>
</dbReference>
<sequence length="538" mass="60263">MALGAIAISLVAAAVLYFVVRLRQRRALLKGLPQPPGHDPLFGHAKIIKELADELPPGLHPACYGYLLREKYNLPKAFYIDLWPFSDSWLVLADTELAEQVTTKPSITKFGALASMMQPFAGRKNLVVMEGEEWKRWRGIFNSGFSAANLAKHVPAIVRETEKFIARLSAKAASGEIFAMEPVAVDLTIEIIGHVILGSAFTSQAESQGYKDGLRSQLHWVSLGTAPGFGALRQLDPYRKFKIMSNEAKMNRSIRRIVQQRWAERQKAGPSSQKAFYAIDLALDAYVADKKAMGQDVSAANSIDNDYMTILQDQMKIFVFAGHDTSSGTICYVVWALHQHPEWRQKVRDEYARVLGPDPASTIASRPNVLNELPITTAVIKETLRVYPPASTIRGSDVPYPVVDPETGESFETQGWMVWAPSFGIMRDPRYFPDPHAWRPERFLPREQRPEDLVPEKVHPHAWRPFEVGPRNCIGQELAMVELKIAMALMLSRFDVVPSYEGVLDSKFDYLGGQAYQVLFGTAKPNQGMPVRVVERNA</sequence>
<evidence type="ECO:0000256" key="5">
    <source>
        <dbReference type="ARBA" id="ARBA00023002"/>
    </source>
</evidence>
<protein>
    <submittedName>
        <fullName evidence="8">Cytochrome P450</fullName>
    </submittedName>
</protein>
<name>A0ABQ8G0R7_9PEZI</name>
<keyword evidence="3" id="KW-0349">Heme</keyword>
<dbReference type="PANTHER" id="PTHR24305">
    <property type="entry name" value="CYTOCHROME P450"/>
    <property type="match status" value="1"/>
</dbReference>
<keyword evidence="4" id="KW-0479">Metal-binding</keyword>
<comment type="caution">
    <text evidence="8">The sequence shown here is derived from an EMBL/GenBank/DDBJ whole genome shotgun (WGS) entry which is preliminary data.</text>
</comment>
<dbReference type="InterPro" id="IPR050121">
    <property type="entry name" value="Cytochrome_P450_monoxygenase"/>
</dbReference>
<evidence type="ECO:0000256" key="4">
    <source>
        <dbReference type="ARBA" id="ARBA00022723"/>
    </source>
</evidence>
<dbReference type="PRINTS" id="PR00463">
    <property type="entry name" value="EP450I"/>
</dbReference>
<proteinExistence type="predicted"/>
<gene>
    <name evidence="8" type="ORF">B0J12DRAFT_743694</name>
</gene>
<keyword evidence="5" id="KW-0560">Oxidoreductase</keyword>
<evidence type="ECO:0000256" key="3">
    <source>
        <dbReference type="ARBA" id="ARBA00022617"/>
    </source>
</evidence>